<evidence type="ECO:0000256" key="1">
    <source>
        <dbReference type="SAM" id="Phobius"/>
    </source>
</evidence>
<dbReference type="RefSeq" id="WP_305933053.1">
    <property type="nucleotide sequence ID" value="NZ_JAVAIM010000001.1"/>
</dbReference>
<dbReference type="Gene3D" id="3.40.50.1110">
    <property type="entry name" value="SGNH hydrolase"/>
    <property type="match status" value="1"/>
</dbReference>
<keyword evidence="3" id="KW-1185">Reference proteome</keyword>
<reference evidence="2 3" key="1">
    <citation type="submission" date="2023-08" db="EMBL/GenBank/DDBJ databases">
        <title>genomic of G39.</title>
        <authorList>
            <person name="Wang Y."/>
        </authorList>
    </citation>
    <scope>NUCLEOTIDE SEQUENCE [LARGE SCALE GENOMIC DNA]</scope>
    <source>
        <strain evidence="2 3">G39</strain>
    </source>
</reference>
<dbReference type="SUPFAM" id="SSF52266">
    <property type="entry name" value="SGNH hydrolase"/>
    <property type="match status" value="1"/>
</dbReference>
<sequence length="231" mass="24992">MESISELYCAKQAPMAQRAKTIVGAVGWVFVGLGLALLAFGAWAIAPFSLKPFYVIRTAELVLKAPFTERMVIGDSRVSFAEAPSGSLFAGYGGATSRDLERVSGILCTLSNAQVTIALGINDTKPWEHDEAGSRRAFGKIVANCQRDHLWLSAIWPAEASMPPGGKAYDPVMTATLNAHLEALAQRAGARFMSAPQMQPNYTYDGVHFTEPVSHDYARRLAYPEQVLASP</sequence>
<keyword evidence="1" id="KW-0472">Membrane</keyword>
<keyword evidence="2" id="KW-0378">Hydrolase</keyword>
<dbReference type="EMBL" id="JAVAIM010000001">
    <property type="protein sequence ID" value="MDP4575807.1"/>
    <property type="molecule type" value="Genomic_DNA"/>
</dbReference>
<evidence type="ECO:0000313" key="3">
    <source>
        <dbReference type="Proteomes" id="UP001240639"/>
    </source>
</evidence>
<organism evidence="2 3">
    <name type="scientific">Qipengyuania profundimaris</name>
    <dbReference type="NCBI Taxonomy" id="3067652"/>
    <lineage>
        <taxon>Bacteria</taxon>
        <taxon>Pseudomonadati</taxon>
        <taxon>Pseudomonadota</taxon>
        <taxon>Alphaproteobacteria</taxon>
        <taxon>Sphingomonadales</taxon>
        <taxon>Erythrobacteraceae</taxon>
        <taxon>Qipengyuania</taxon>
    </lineage>
</organism>
<dbReference type="Proteomes" id="UP001240639">
    <property type="component" value="Unassembled WGS sequence"/>
</dbReference>
<proteinExistence type="predicted"/>
<name>A0ABT9HSK3_9SPHN</name>
<protein>
    <submittedName>
        <fullName evidence="2">SGNH/GDSL hydrolase family protein</fullName>
        <ecNumber evidence="2">3.1.-.-</ecNumber>
    </submittedName>
</protein>
<dbReference type="InterPro" id="IPR036514">
    <property type="entry name" value="SGNH_hydro_sf"/>
</dbReference>
<keyword evidence="1" id="KW-1133">Transmembrane helix</keyword>
<comment type="caution">
    <text evidence="2">The sequence shown here is derived from an EMBL/GenBank/DDBJ whole genome shotgun (WGS) entry which is preliminary data.</text>
</comment>
<accession>A0ABT9HSK3</accession>
<evidence type="ECO:0000313" key="2">
    <source>
        <dbReference type="EMBL" id="MDP4575807.1"/>
    </source>
</evidence>
<keyword evidence="1" id="KW-0812">Transmembrane</keyword>
<dbReference type="EC" id="3.1.-.-" evidence="2"/>
<dbReference type="GO" id="GO:0016787">
    <property type="term" value="F:hydrolase activity"/>
    <property type="evidence" value="ECO:0007669"/>
    <property type="project" value="UniProtKB-KW"/>
</dbReference>
<feature type="transmembrane region" description="Helical" evidence="1">
    <location>
        <begin position="21"/>
        <end position="46"/>
    </location>
</feature>
<gene>
    <name evidence="2" type="ORF">Q9K02_11705</name>
</gene>